<keyword evidence="5" id="KW-1133">Transmembrane helix</keyword>
<sequence>MGKRAATTPLPKAEAKLPKAAAKPPKAAAKSKAAARQAKAEEAAAAADDNVREEEYAIVATTASSASASVSFLPEASEVDGPTASPLALEDDLSQALVAMMDEDKFDAPGKVGGEPADTPEPVECEPTEPKVALSAELTGVLDARLLVFERGGDDLFHAASDSDSGTTLQLGQSRARAQQLLRSSSAAGGSIAAVASDEPWVSLLSKEGTDRDYDEPFLVACALEIAQCRYCVEITPFKQKMLQLNLATLDNTGCCIFKDVSTLGDDEKRKCCVHNEACSVSMSMLDAVGAGFSCKSYSQLNVQAADNKSAMAEKKKVSAEILSAEMFFLPQFRNRVYIIGIRKDQPDLVRRPDEMMVEDALMDDDDSDAVQRELARRVEYHESHDQPADNSSRAWVQLHMDQAEKRHGWSAVACTGISKNSKLQVVRHNASSDAGGRELMLAQGLDYPTEVLDNFSERELSDLAGNALGAYLADMGERLEASLSNRLHRMEKAVGCSLGSCSEEVGLAHAKIGQLLVRVATCEAHGGTLTELRQTCVHLAEEKQALNSNLGQTKMRLEKLEKLVGHKSVESRVEELTTPRMEGLEERLKKMIQRRPRHSELEGVVVLVVAVVVGVVVVAVVFVGVVVGVVVDSASLLACFACSCLVFSLFCGRLC</sequence>
<feature type="region of interest" description="Disordered" evidence="4">
    <location>
        <begin position="1"/>
        <end position="51"/>
    </location>
</feature>
<reference evidence="6" key="1">
    <citation type="submission" date="2021-02" db="EMBL/GenBank/DDBJ databases">
        <authorList>
            <person name="Dougan E. K."/>
            <person name="Rhodes N."/>
            <person name="Thang M."/>
            <person name="Chan C."/>
        </authorList>
    </citation>
    <scope>NUCLEOTIDE SEQUENCE</scope>
</reference>
<dbReference type="Gene3D" id="3.90.120.10">
    <property type="entry name" value="DNA Methylase, subunit A, domain 2"/>
    <property type="match status" value="1"/>
</dbReference>
<keyword evidence="5" id="KW-0472">Membrane</keyword>
<dbReference type="InterPro" id="IPR029063">
    <property type="entry name" value="SAM-dependent_MTases_sf"/>
</dbReference>
<evidence type="ECO:0000256" key="3">
    <source>
        <dbReference type="SAM" id="Coils"/>
    </source>
</evidence>
<keyword evidence="5" id="KW-0812">Transmembrane</keyword>
<dbReference type="AlphaFoldDB" id="A0A813L7D0"/>
<protein>
    <submittedName>
        <fullName evidence="6">Uncharacterized protein</fullName>
    </submittedName>
</protein>
<evidence type="ECO:0000313" key="7">
    <source>
        <dbReference type="Proteomes" id="UP000626109"/>
    </source>
</evidence>
<name>A0A813L7D0_POLGL</name>
<gene>
    <name evidence="6" type="ORF">PGLA2088_LOCUS41513</name>
</gene>
<organism evidence="6 7">
    <name type="scientific">Polarella glacialis</name>
    <name type="common">Dinoflagellate</name>
    <dbReference type="NCBI Taxonomy" id="89957"/>
    <lineage>
        <taxon>Eukaryota</taxon>
        <taxon>Sar</taxon>
        <taxon>Alveolata</taxon>
        <taxon>Dinophyceae</taxon>
        <taxon>Suessiales</taxon>
        <taxon>Suessiaceae</taxon>
        <taxon>Polarella</taxon>
    </lineage>
</organism>
<dbReference type="GO" id="GO:0008168">
    <property type="term" value="F:methyltransferase activity"/>
    <property type="evidence" value="ECO:0007669"/>
    <property type="project" value="UniProtKB-KW"/>
</dbReference>
<feature type="transmembrane region" description="Helical" evidence="5">
    <location>
        <begin position="605"/>
        <end position="628"/>
    </location>
</feature>
<keyword evidence="3" id="KW-0175">Coiled coil</keyword>
<proteinExistence type="predicted"/>
<dbReference type="EMBL" id="CAJNNW010033866">
    <property type="protein sequence ID" value="CAE8720747.1"/>
    <property type="molecule type" value="Genomic_DNA"/>
</dbReference>
<evidence type="ECO:0000256" key="1">
    <source>
        <dbReference type="ARBA" id="ARBA00022603"/>
    </source>
</evidence>
<dbReference type="Proteomes" id="UP000626109">
    <property type="component" value="Unassembled WGS sequence"/>
</dbReference>
<dbReference type="SUPFAM" id="SSF53335">
    <property type="entry name" value="S-adenosyl-L-methionine-dependent methyltransferases"/>
    <property type="match status" value="1"/>
</dbReference>
<accession>A0A813L7D0</accession>
<feature type="transmembrane region" description="Helical" evidence="5">
    <location>
        <begin position="634"/>
        <end position="653"/>
    </location>
</feature>
<feature type="region of interest" description="Disordered" evidence="4">
    <location>
        <begin position="107"/>
        <end position="126"/>
    </location>
</feature>
<keyword evidence="2" id="KW-0808">Transferase</keyword>
<dbReference type="Gene3D" id="3.40.50.150">
    <property type="entry name" value="Vaccinia Virus protein VP39"/>
    <property type="match status" value="1"/>
</dbReference>
<evidence type="ECO:0000256" key="4">
    <source>
        <dbReference type="SAM" id="MobiDB-lite"/>
    </source>
</evidence>
<dbReference type="GO" id="GO:0032259">
    <property type="term" value="P:methylation"/>
    <property type="evidence" value="ECO:0007669"/>
    <property type="project" value="UniProtKB-KW"/>
</dbReference>
<feature type="compositionally biased region" description="Low complexity" evidence="4">
    <location>
        <begin position="18"/>
        <end position="47"/>
    </location>
</feature>
<keyword evidence="1" id="KW-0489">Methyltransferase</keyword>
<evidence type="ECO:0000256" key="5">
    <source>
        <dbReference type="SAM" id="Phobius"/>
    </source>
</evidence>
<evidence type="ECO:0000313" key="6">
    <source>
        <dbReference type="EMBL" id="CAE8720747.1"/>
    </source>
</evidence>
<comment type="caution">
    <text evidence="6">The sequence shown here is derived from an EMBL/GenBank/DDBJ whole genome shotgun (WGS) entry which is preliminary data.</text>
</comment>
<dbReference type="InterPro" id="IPR001525">
    <property type="entry name" value="C5_MeTfrase"/>
</dbReference>
<feature type="coiled-coil region" evidence="3">
    <location>
        <begin position="530"/>
        <end position="564"/>
    </location>
</feature>
<evidence type="ECO:0000256" key="2">
    <source>
        <dbReference type="ARBA" id="ARBA00022679"/>
    </source>
</evidence>
<dbReference type="Pfam" id="PF00145">
    <property type="entry name" value="DNA_methylase"/>
    <property type="match status" value="1"/>
</dbReference>